<dbReference type="PANTHER" id="PTHR23199">
    <property type="entry name" value="NEUROTROPHIN 1-RELATED"/>
    <property type="match status" value="1"/>
</dbReference>
<dbReference type="GeneID" id="105273159"/>
<evidence type="ECO:0000313" key="8">
    <source>
        <dbReference type="Proteomes" id="UP000694866"/>
    </source>
</evidence>
<evidence type="ECO:0000313" key="9">
    <source>
        <dbReference type="RefSeq" id="XP_011313731.1"/>
    </source>
</evidence>
<accession>A0A0C9R0L3</accession>
<proteinExistence type="predicted"/>
<evidence type="ECO:0000256" key="3">
    <source>
        <dbReference type="ARBA" id="ARBA00023180"/>
    </source>
</evidence>
<dbReference type="GO" id="GO:0005615">
    <property type="term" value="C:extracellular space"/>
    <property type="evidence" value="ECO:0007669"/>
    <property type="project" value="UniProtKB-ARBA"/>
</dbReference>
<gene>
    <name evidence="7" type="primary">spz_1</name>
    <name evidence="9 10" type="synonym">LOC105273159</name>
    <name evidence="7" type="ORF">g.27668</name>
</gene>
<reference evidence="7" key="1">
    <citation type="submission" date="2015-01" db="EMBL/GenBank/DDBJ databases">
        <title>Transcriptome Assembly of Fopius arisanus.</title>
        <authorList>
            <person name="Geib S."/>
        </authorList>
    </citation>
    <scope>NUCLEOTIDE SEQUENCE</scope>
</reference>
<dbReference type="PANTHER" id="PTHR23199:SF12">
    <property type="entry name" value="NEUROTROPHIN 1-RELATED"/>
    <property type="match status" value="1"/>
</dbReference>
<feature type="region of interest" description="Disordered" evidence="4">
    <location>
        <begin position="43"/>
        <end position="90"/>
    </location>
</feature>
<dbReference type="GO" id="GO:0005121">
    <property type="term" value="F:Toll binding"/>
    <property type="evidence" value="ECO:0007669"/>
    <property type="project" value="TreeGrafter"/>
</dbReference>
<dbReference type="Pfam" id="PF16077">
    <property type="entry name" value="Spaetzle"/>
    <property type="match status" value="1"/>
</dbReference>
<dbReference type="OrthoDB" id="6359065at2759"/>
<accession>A0A9R1TQX3</accession>
<feature type="signal peptide" evidence="5">
    <location>
        <begin position="1"/>
        <end position="28"/>
    </location>
</feature>
<dbReference type="GO" id="GO:0045087">
    <property type="term" value="P:innate immune response"/>
    <property type="evidence" value="ECO:0007669"/>
    <property type="project" value="TreeGrafter"/>
</dbReference>
<dbReference type="InterPro" id="IPR052444">
    <property type="entry name" value="Spz/Toll_ligand-like"/>
</dbReference>
<feature type="chain" id="PRO_5044541570" evidence="5">
    <location>
        <begin position="29"/>
        <end position="323"/>
    </location>
</feature>
<dbReference type="Proteomes" id="UP000694866">
    <property type="component" value="Unplaced"/>
</dbReference>
<evidence type="ECO:0000313" key="10">
    <source>
        <dbReference type="RefSeq" id="XP_011313732.1"/>
    </source>
</evidence>
<dbReference type="InterPro" id="IPR032104">
    <property type="entry name" value="Spaetzle"/>
</dbReference>
<dbReference type="AlphaFoldDB" id="A0A0C9R0L3"/>
<evidence type="ECO:0000313" key="7">
    <source>
        <dbReference type="EMBL" id="JAG71297.1"/>
    </source>
</evidence>
<dbReference type="RefSeq" id="XP_011313732.1">
    <property type="nucleotide sequence ID" value="XM_011315430.1"/>
</dbReference>
<dbReference type="GO" id="GO:0008083">
    <property type="term" value="F:growth factor activity"/>
    <property type="evidence" value="ECO:0007669"/>
    <property type="project" value="TreeGrafter"/>
</dbReference>
<name>A0A0C9R0L3_9HYME</name>
<dbReference type="Gene3D" id="2.10.90.10">
    <property type="entry name" value="Cystine-knot cytokines"/>
    <property type="match status" value="1"/>
</dbReference>
<evidence type="ECO:0000256" key="1">
    <source>
        <dbReference type="ARBA" id="ARBA00022729"/>
    </source>
</evidence>
<feature type="domain" description="Spaetzle" evidence="6">
    <location>
        <begin position="212"/>
        <end position="304"/>
    </location>
</feature>
<organism evidence="7">
    <name type="scientific">Fopius arisanus</name>
    <dbReference type="NCBI Taxonomy" id="64838"/>
    <lineage>
        <taxon>Eukaryota</taxon>
        <taxon>Metazoa</taxon>
        <taxon>Ecdysozoa</taxon>
        <taxon>Arthropoda</taxon>
        <taxon>Hexapoda</taxon>
        <taxon>Insecta</taxon>
        <taxon>Pterygota</taxon>
        <taxon>Neoptera</taxon>
        <taxon>Endopterygota</taxon>
        <taxon>Hymenoptera</taxon>
        <taxon>Apocrita</taxon>
        <taxon>Ichneumonoidea</taxon>
        <taxon>Braconidae</taxon>
        <taxon>Opiinae</taxon>
        <taxon>Fopius</taxon>
    </lineage>
</organism>
<reference evidence="9 10" key="2">
    <citation type="submission" date="2025-04" db="UniProtKB">
        <authorList>
            <consortium name="RefSeq"/>
        </authorList>
    </citation>
    <scope>IDENTIFICATION</scope>
    <source>
        <strain evidence="9 10">USDA-PBARC FA_bdor</strain>
        <tissue evidence="9 10">Whole organism</tissue>
    </source>
</reference>
<dbReference type="KEGG" id="fas:105273159"/>
<keyword evidence="1 5" id="KW-0732">Signal</keyword>
<sequence>MRMERRIWQTAAIVLSFLVFLMTQRVECYPPEWRRYQSPKNNTWRIPQVMPSSGIASDLESDDVVGSEPRDKGQGSPPGAGENEEIDEETERLLEEAFRLSPEEPDEPGDQSPIDEMQLRRYDFKRGRRPGGVIPSKLGDEIIFPDHGKLSKLNNYGRVPICRRGTFCEDVPFYPTDLINRIVRSDVNLKYLQIRDELEPTISLRTSGQDEVLCESKKHVIRPRAAQNRNYEWRYIANTDNFTQSIGVEICENDNSACKLVDGFASGYKTMCKQNFIYRELVAVVSGKLTRELFQIPTSCCCQIQFIGDPSLRMGVNLEKSDT</sequence>
<dbReference type="SUPFAM" id="SSF57501">
    <property type="entry name" value="Cystine-knot cytokines"/>
    <property type="match status" value="1"/>
</dbReference>
<keyword evidence="3" id="KW-0325">Glycoprotein</keyword>
<accession>A0A9R1TRI7</accession>
<evidence type="ECO:0000256" key="5">
    <source>
        <dbReference type="SAM" id="SignalP"/>
    </source>
</evidence>
<evidence type="ECO:0000256" key="4">
    <source>
        <dbReference type="SAM" id="MobiDB-lite"/>
    </source>
</evidence>
<evidence type="ECO:0000256" key="2">
    <source>
        <dbReference type="ARBA" id="ARBA00023157"/>
    </source>
</evidence>
<dbReference type="InterPro" id="IPR029034">
    <property type="entry name" value="Cystine-knot_cytokine"/>
</dbReference>
<evidence type="ECO:0000259" key="6">
    <source>
        <dbReference type="Pfam" id="PF16077"/>
    </source>
</evidence>
<feature type="compositionally biased region" description="Polar residues" evidence="4">
    <location>
        <begin position="43"/>
        <end position="55"/>
    </location>
</feature>
<keyword evidence="8" id="KW-1185">Reference proteome</keyword>
<keyword evidence="2" id="KW-1015">Disulfide bond</keyword>
<dbReference type="RefSeq" id="XP_011313731.1">
    <property type="nucleotide sequence ID" value="XM_011315429.1"/>
</dbReference>
<protein>
    <submittedName>
        <fullName evidence="7">Spz_1 protein</fullName>
    </submittedName>
</protein>
<dbReference type="GO" id="GO:0021556">
    <property type="term" value="P:central nervous system formation"/>
    <property type="evidence" value="ECO:0007669"/>
    <property type="project" value="TreeGrafter"/>
</dbReference>
<dbReference type="EMBL" id="GBYB01001530">
    <property type="protein sequence ID" value="JAG71297.1"/>
    <property type="molecule type" value="Transcribed_RNA"/>
</dbReference>